<gene>
    <name evidence="2" type="ORF">GGP71_002960</name>
</gene>
<name>A0A9X2Q0Z9_9BACT</name>
<protein>
    <submittedName>
        <fullName evidence="2">Uncharacterized protein YggE</fullName>
    </submittedName>
</protein>
<feature type="region of interest" description="Disordered" evidence="1">
    <location>
        <begin position="50"/>
        <end position="92"/>
    </location>
</feature>
<reference evidence="2" key="1">
    <citation type="submission" date="2022-08" db="EMBL/GenBank/DDBJ databases">
        <title>Genomic Encyclopedia of Type Strains, Phase V (KMG-V): Genome sequencing to study the core and pangenomes of soil and plant-associated prokaryotes.</title>
        <authorList>
            <person name="Whitman W."/>
        </authorList>
    </citation>
    <scope>NUCLEOTIDE SEQUENCE</scope>
    <source>
        <strain evidence="2">0</strain>
    </source>
</reference>
<evidence type="ECO:0000256" key="1">
    <source>
        <dbReference type="SAM" id="MobiDB-lite"/>
    </source>
</evidence>
<dbReference type="AlphaFoldDB" id="A0A9X2Q0Z9"/>
<dbReference type="EMBL" id="JANUAU010000011">
    <property type="protein sequence ID" value="MCS3679017.1"/>
    <property type="molecule type" value="Genomic_DNA"/>
</dbReference>
<dbReference type="Proteomes" id="UP001155027">
    <property type="component" value="Unassembled WGS sequence"/>
</dbReference>
<organism evidence="2 3">
    <name type="scientific">Salinibacter ruber</name>
    <dbReference type="NCBI Taxonomy" id="146919"/>
    <lineage>
        <taxon>Bacteria</taxon>
        <taxon>Pseudomonadati</taxon>
        <taxon>Rhodothermota</taxon>
        <taxon>Rhodothermia</taxon>
        <taxon>Rhodothermales</taxon>
        <taxon>Salinibacteraceae</taxon>
        <taxon>Salinibacter</taxon>
    </lineage>
</organism>
<evidence type="ECO:0000313" key="3">
    <source>
        <dbReference type="Proteomes" id="UP001155027"/>
    </source>
</evidence>
<sequence>MPTDDDYEQTRRRFDELEVEQQAQFLIEASASALAKGIEQAGKALANGLEDAVRRPHRSSCASQPAGPGAAEPETAQRQAPKDGGASADADA</sequence>
<comment type="caution">
    <text evidence="2">The sequence shown here is derived from an EMBL/GenBank/DDBJ whole genome shotgun (WGS) entry which is preliminary data.</text>
</comment>
<evidence type="ECO:0000313" key="2">
    <source>
        <dbReference type="EMBL" id="MCS3679017.1"/>
    </source>
</evidence>
<proteinExistence type="predicted"/>
<feature type="compositionally biased region" description="Low complexity" evidence="1">
    <location>
        <begin position="65"/>
        <end position="74"/>
    </location>
</feature>
<dbReference type="RefSeq" id="WP_051010792.1">
    <property type="nucleotide sequence ID" value="NZ_CALTRV010000019.1"/>
</dbReference>
<accession>A0A9X2Q0Z9</accession>